<sequence length="281" mass="31823">MQHWLHANTSTLAEAGFHYPLEIAAFGVPKHQSIVTDLRAGRCNSLRRYISQARDKTLLLSTEGMTNHLYDFPAAGLKKFSKALSGRRLTAFVVLREPRAWLRSYYIQAILNPRIPDVDYYATALTLDEFARHPRVIALLDQPQLTADLAHRLGCNVVVAQYEADWLGRFCSAFSIPISQTEIPHANKSPPRWFIELMRQFNASGMADSKRFAWQGLVQRMTRGSHTMMRDATEQAMEEGAELSDLLLVKPGHQDEFELAAEQIDRLLDFVRADQDAVVPA</sequence>
<dbReference type="RefSeq" id="WP_131837256.1">
    <property type="nucleotide sequence ID" value="NZ_SMFY01000005.1"/>
</dbReference>
<protein>
    <recommendedName>
        <fullName evidence="3">Sulfotransferase family protein</fullName>
    </recommendedName>
</protein>
<evidence type="ECO:0000313" key="2">
    <source>
        <dbReference type="Proteomes" id="UP000295030"/>
    </source>
</evidence>
<comment type="caution">
    <text evidence="1">The sequence shown here is derived from an EMBL/GenBank/DDBJ whole genome shotgun (WGS) entry which is preliminary data.</text>
</comment>
<dbReference type="AlphaFoldDB" id="A0A4R1HQY2"/>
<dbReference type="Proteomes" id="UP000295030">
    <property type="component" value="Unassembled WGS sequence"/>
</dbReference>
<accession>A0A4R1HQY2</accession>
<organism evidence="1 2">
    <name type="scientific">Ancylobacter aquaticus</name>
    <dbReference type="NCBI Taxonomy" id="100"/>
    <lineage>
        <taxon>Bacteria</taxon>
        <taxon>Pseudomonadati</taxon>
        <taxon>Pseudomonadota</taxon>
        <taxon>Alphaproteobacteria</taxon>
        <taxon>Hyphomicrobiales</taxon>
        <taxon>Xanthobacteraceae</taxon>
        <taxon>Ancylobacter</taxon>
    </lineage>
</organism>
<evidence type="ECO:0008006" key="3">
    <source>
        <dbReference type="Google" id="ProtNLM"/>
    </source>
</evidence>
<keyword evidence="2" id="KW-1185">Reference proteome</keyword>
<name>A0A4R1HQY2_ANCAQ</name>
<gene>
    <name evidence="1" type="ORF">EV667_4220</name>
</gene>
<proteinExistence type="predicted"/>
<dbReference type="OrthoDB" id="8447154at2"/>
<evidence type="ECO:0000313" key="1">
    <source>
        <dbReference type="EMBL" id="TCK19762.1"/>
    </source>
</evidence>
<dbReference type="EMBL" id="SMFY01000005">
    <property type="protein sequence ID" value="TCK19762.1"/>
    <property type="molecule type" value="Genomic_DNA"/>
</dbReference>
<reference evidence="1 2" key="1">
    <citation type="submission" date="2019-03" db="EMBL/GenBank/DDBJ databases">
        <title>Genomic Encyclopedia of Type Strains, Phase IV (KMG-IV): sequencing the most valuable type-strain genomes for metagenomic binning, comparative biology and taxonomic classification.</title>
        <authorList>
            <person name="Goeker M."/>
        </authorList>
    </citation>
    <scope>NUCLEOTIDE SEQUENCE [LARGE SCALE GENOMIC DNA]</scope>
    <source>
        <strain evidence="1 2">DSM 101</strain>
    </source>
</reference>